<dbReference type="EMBL" id="AEPW01000069">
    <property type="protein sequence ID" value="EFU76445.1"/>
    <property type="molecule type" value="Genomic_DNA"/>
</dbReference>
<evidence type="ECO:0000313" key="2">
    <source>
        <dbReference type="Proteomes" id="UP000003434"/>
    </source>
</evidence>
<proteinExistence type="predicted"/>
<gene>
    <name evidence="1" type="ORF">HMPREF0381_1625</name>
</gene>
<dbReference type="AlphaFoldDB" id="E6LNU0"/>
<accession>E6LNU0</accession>
<dbReference type="RefSeq" id="WP_008751390.1">
    <property type="nucleotide sequence ID" value="NZ_GL622296.1"/>
</dbReference>
<dbReference type="HOGENOM" id="CLU_543792_0_0_9"/>
<protein>
    <submittedName>
        <fullName evidence="1">Uncharacterized protein</fullName>
    </submittedName>
</protein>
<sequence length="518" mass="60047">MKSIILLAMSILNQNMNLNKEGMQFLVEDDSGLEIKDCRSQLEPVVRYFLKDKECTDEVDILMLCTRPTLEEFIPNDKSKYVNKKGIELDKVSAVSFLKERIEECSEKKCKKIVYKVFPLYREEGEVPVGLDAEIVLDKNSYEPDYLYGMRSVITEIRHAVNENNKEEKSTPFYIVSHGGLRDVVLSLNAIISLMDGEGIRPGKICGTNTSNHTIEDQRASFDIFRFVSGMQDFLNVGSVETLQNYYKESVYLYSSDKEDAEEFNKKLLDAMNKVSIGVQYSNPESYISGLDDLKKVLDTDVDDKFEKTSLGIFKDTIKKDFGVLLDPEKRTEVDMVERCINKKQYQQALTFLESAFPEFYRKNNIISFSSDPGINIEKFNNFFKKHIHLKDRDKSPNKIIEDFFTELEKRDEPNGVLNDSDDWKENLEEELNKHLEYMEKVNSSNDSDSKIVIGSIYSFTTDIFPVFKMHKVLKEIRNIFSHGKVENRPNITKLDKYMRAYLKALRNLVEKSKVEKF</sequence>
<organism evidence="1 2">
    <name type="scientific">Lachnoanaerobaculum saburreum DSM 3986</name>
    <dbReference type="NCBI Taxonomy" id="887325"/>
    <lineage>
        <taxon>Bacteria</taxon>
        <taxon>Bacillati</taxon>
        <taxon>Bacillota</taxon>
        <taxon>Clostridia</taxon>
        <taxon>Lachnospirales</taxon>
        <taxon>Lachnospiraceae</taxon>
        <taxon>Lachnoanaerobaculum</taxon>
    </lineage>
</organism>
<dbReference type="Proteomes" id="UP000003434">
    <property type="component" value="Unassembled WGS sequence"/>
</dbReference>
<evidence type="ECO:0000313" key="1">
    <source>
        <dbReference type="EMBL" id="EFU76445.1"/>
    </source>
</evidence>
<name>E6LNU0_9FIRM</name>
<reference evidence="1 2" key="1">
    <citation type="submission" date="2010-12" db="EMBL/GenBank/DDBJ databases">
        <authorList>
            <person name="Muzny D."/>
            <person name="Qin X."/>
            <person name="Deng J."/>
            <person name="Jiang H."/>
            <person name="Liu Y."/>
            <person name="Qu J."/>
            <person name="Song X.-Z."/>
            <person name="Zhang L."/>
            <person name="Thornton R."/>
            <person name="Coyle M."/>
            <person name="Francisco L."/>
            <person name="Jackson L."/>
            <person name="Javaid M."/>
            <person name="Korchina V."/>
            <person name="Kovar C."/>
            <person name="Mata R."/>
            <person name="Mathew T."/>
            <person name="Ngo R."/>
            <person name="Nguyen L."/>
            <person name="Nguyen N."/>
            <person name="Okwuonu G."/>
            <person name="Ongeri F."/>
            <person name="Pham C."/>
            <person name="Simmons D."/>
            <person name="Wilczek-Boney K."/>
            <person name="Hale W."/>
            <person name="Jakkamsetti A."/>
            <person name="Pham P."/>
            <person name="Ruth R."/>
            <person name="San Lucas F."/>
            <person name="Warren J."/>
            <person name="Zhang J."/>
            <person name="Zhao Z."/>
            <person name="Zhou C."/>
            <person name="Zhu D."/>
            <person name="Lee S."/>
            <person name="Bess C."/>
            <person name="Blankenburg K."/>
            <person name="Forbes L."/>
            <person name="Fu Q."/>
            <person name="Gubbala S."/>
            <person name="Hirani K."/>
            <person name="Jayaseelan J.C."/>
            <person name="Lara F."/>
            <person name="Munidasa M."/>
            <person name="Palculict T."/>
            <person name="Patil S."/>
            <person name="Pu L.-L."/>
            <person name="Saada N."/>
            <person name="Tang L."/>
            <person name="Weissenberger G."/>
            <person name="Zhu Y."/>
            <person name="Hemphill L."/>
            <person name="Shang Y."/>
            <person name="Youmans B."/>
            <person name="Ayvaz T."/>
            <person name="Ross M."/>
            <person name="Santibanez J."/>
            <person name="Aqrawi P."/>
            <person name="Gross S."/>
            <person name="Joshi V."/>
            <person name="Fowler G."/>
            <person name="Nazareth L."/>
            <person name="Reid J."/>
            <person name="Worley K."/>
            <person name="Petrosino J."/>
            <person name="Highlander S."/>
            <person name="Gibbs R."/>
        </authorList>
    </citation>
    <scope>NUCLEOTIDE SEQUENCE [LARGE SCALE GENOMIC DNA]</scope>
    <source>
        <strain evidence="1 2">DSM 3986</strain>
    </source>
</reference>
<comment type="caution">
    <text evidence="1">The sequence shown here is derived from an EMBL/GenBank/DDBJ whole genome shotgun (WGS) entry which is preliminary data.</text>
</comment>